<dbReference type="SUPFAM" id="SSF52058">
    <property type="entry name" value="L domain-like"/>
    <property type="match status" value="1"/>
</dbReference>
<evidence type="ECO:0000256" key="1">
    <source>
        <dbReference type="ARBA" id="ARBA00022614"/>
    </source>
</evidence>
<feature type="compositionally biased region" description="Acidic residues" evidence="5">
    <location>
        <begin position="420"/>
        <end position="431"/>
    </location>
</feature>
<name>A0AA88YLB9_PINIB</name>
<dbReference type="Gene3D" id="3.80.10.10">
    <property type="entry name" value="Ribonuclease Inhibitor"/>
    <property type="match status" value="1"/>
</dbReference>
<dbReference type="Proteomes" id="UP001186944">
    <property type="component" value="Unassembled WGS sequence"/>
</dbReference>
<dbReference type="InterPro" id="IPR003591">
    <property type="entry name" value="Leu-rich_rpt_typical-subtyp"/>
</dbReference>
<dbReference type="SMART" id="SM00082">
    <property type="entry name" value="LRRCT"/>
    <property type="match status" value="1"/>
</dbReference>
<comment type="caution">
    <text evidence="8">The sequence shown here is derived from an EMBL/GenBank/DDBJ whole genome shotgun (WGS) entry which is preliminary data.</text>
</comment>
<dbReference type="InterPro" id="IPR001611">
    <property type="entry name" value="Leu-rich_rpt"/>
</dbReference>
<dbReference type="Pfam" id="PF13855">
    <property type="entry name" value="LRR_8"/>
    <property type="match status" value="1"/>
</dbReference>
<keyword evidence="2" id="KW-0732">Signal</keyword>
<dbReference type="InterPro" id="IPR007110">
    <property type="entry name" value="Ig-like_dom"/>
</dbReference>
<keyword evidence="9" id="KW-1185">Reference proteome</keyword>
<dbReference type="InterPro" id="IPR036179">
    <property type="entry name" value="Ig-like_dom_sf"/>
</dbReference>
<dbReference type="PROSITE" id="PS51450">
    <property type="entry name" value="LRR"/>
    <property type="match status" value="3"/>
</dbReference>
<dbReference type="FunFam" id="3.80.10.10:FF:001360">
    <property type="entry name" value="Uncharacterized protein"/>
    <property type="match status" value="1"/>
</dbReference>
<keyword evidence="1" id="KW-0433">Leucine-rich repeat</keyword>
<dbReference type="InterPro" id="IPR000483">
    <property type="entry name" value="Cys-rich_flank_reg_C"/>
</dbReference>
<evidence type="ECO:0000256" key="2">
    <source>
        <dbReference type="ARBA" id="ARBA00022729"/>
    </source>
</evidence>
<accession>A0AA88YLB9</accession>
<dbReference type="InterPro" id="IPR013783">
    <property type="entry name" value="Ig-like_fold"/>
</dbReference>
<feature type="transmembrane region" description="Helical" evidence="6">
    <location>
        <begin position="351"/>
        <end position="384"/>
    </location>
</feature>
<dbReference type="PANTHER" id="PTHR24366:SF96">
    <property type="entry name" value="LEUCINE RICH REPEAT CONTAINING 53"/>
    <property type="match status" value="1"/>
</dbReference>
<dbReference type="SMART" id="SM00365">
    <property type="entry name" value="LRR_SD22"/>
    <property type="match status" value="4"/>
</dbReference>
<dbReference type="AlphaFoldDB" id="A0AA88YLB9"/>
<keyword evidence="4" id="KW-1015">Disulfide bond</keyword>
<dbReference type="PROSITE" id="PS50835">
    <property type="entry name" value="IG_LIKE"/>
    <property type="match status" value="1"/>
</dbReference>
<feature type="domain" description="Ig-like" evidence="7">
    <location>
        <begin position="226"/>
        <end position="342"/>
    </location>
</feature>
<evidence type="ECO:0000256" key="5">
    <source>
        <dbReference type="SAM" id="MobiDB-lite"/>
    </source>
</evidence>
<proteinExistence type="predicted"/>
<evidence type="ECO:0000313" key="9">
    <source>
        <dbReference type="Proteomes" id="UP001186944"/>
    </source>
</evidence>
<evidence type="ECO:0000256" key="4">
    <source>
        <dbReference type="ARBA" id="ARBA00023157"/>
    </source>
</evidence>
<reference evidence="8" key="1">
    <citation type="submission" date="2019-08" db="EMBL/GenBank/DDBJ databases">
        <title>The improved chromosome-level genome for the pearl oyster Pinctada fucata martensii using PacBio sequencing and Hi-C.</title>
        <authorList>
            <person name="Zheng Z."/>
        </authorList>
    </citation>
    <scope>NUCLEOTIDE SEQUENCE</scope>
    <source>
        <strain evidence="8">ZZ-2019</strain>
        <tissue evidence="8">Adductor muscle</tissue>
    </source>
</reference>
<feature type="region of interest" description="Disordered" evidence="5">
    <location>
        <begin position="403"/>
        <end position="470"/>
    </location>
</feature>
<dbReference type="Gene3D" id="2.60.40.10">
    <property type="entry name" value="Immunoglobulins"/>
    <property type="match status" value="1"/>
</dbReference>
<dbReference type="EMBL" id="VSWD01000005">
    <property type="protein sequence ID" value="KAK3103751.1"/>
    <property type="molecule type" value="Genomic_DNA"/>
</dbReference>
<dbReference type="PANTHER" id="PTHR24366">
    <property type="entry name" value="IG(IMMUNOGLOBULIN) AND LRR(LEUCINE RICH REPEAT) DOMAINS"/>
    <property type="match status" value="1"/>
</dbReference>
<keyword evidence="6" id="KW-0812">Transmembrane</keyword>
<keyword evidence="6" id="KW-0472">Membrane</keyword>
<keyword evidence="3" id="KW-0677">Repeat</keyword>
<keyword evidence="6" id="KW-1133">Transmembrane helix</keyword>
<sequence>MVVYGGLTMIPQALQILDIRHSLDLSKNSISELSFVGTKFPADLKELFLTDNQISVIHSYSLHKLSGLEVLDLGKNKITIWPEDTFTMLRNLRVLDLSYNQIRNIPVDTFDGLEHLEKLKFGHNFIYTIPEGMLGGLPSLQSLSLENNRIWKIPENVVDEFQNIAEIKLFGNPFDCSCDVRYFHNFLLRNADKFSSNESIECQHPPHYLGMHILNIDRKQYTCVVPNITHHTGDTDFLVKNDISLKCRVDGHPKPIIYWRTPWDKIFTNEKFMSTLANDNITGHSTMTYKFDIGFFQKEVAVISVNEENDLEFKPFHARFYGTFTCVAINSEGSVNATIDVLEHSAIPNTYVMSLIIGGVTSVFTLAAGLIIGAIKLCIINFCMCKCVHRTIIKSAAYEKTMRTENNEESQADDSCNSIEDSDDDKFDDMPPDPPLNSPVGRTPRSSPLKCPTPTTDPSDRMRSGNISDTLDEVKLRLEKKIEKVRSRYHSMKESGSQYLSSIKGTGSTAANRVKAGVVMGMEQVKFGVQSMKEFCGTGDMGMQTISIISVDDKIKTESEEKTEAAQSTTKV</sequence>
<dbReference type="SUPFAM" id="SSF48726">
    <property type="entry name" value="Immunoglobulin"/>
    <property type="match status" value="1"/>
</dbReference>
<evidence type="ECO:0000256" key="6">
    <source>
        <dbReference type="SAM" id="Phobius"/>
    </source>
</evidence>
<organism evidence="8 9">
    <name type="scientific">Pinctada imbricata</name>
    <name type="common">Atlantic pearl-oyster</name>
    <name type="synonym">Pinctada martensii</name>
    <dbReference type="NCBI Taxonomy" id="66713"/>
    <lineage>
        <taxon>Eukaryota</taxon>
        <taxon>Metazoa</taxon>
        <taxon>Spiralia</taxon>
        <taxon>Lophotrochozoa</taxon>
        <taxon>Mollusca</taxon>
        <taxon>Bivalvia</taxon>
        <taxon>Autobranchia</taxon>
        <taxon>Pteriomorphia</taxon>
        <taxon>Pterioida</taxon>
        <taxon>Pterioidea</taxon>
        <taxon>Pteriidae</taxon>
        <taxon>Pinctada</taxon>
    </lineage>
</organism>
<protein>
    <recommendedName>
        <fullName evidence="7">Ig-like domain-containing protein</fullName>
    </recommendedName>
</protein>
<dbReference type="SMART" id="SM00369">
    <property type="entry name" value="LRR_TYP"/>
    <property type="match status" value="5"/>
</dbReference>
<dbReference type="InterPro" id="IPR032675">
    <property type="entry name" value="LRR_dom_sf"/>
</dbReference>
<gene>
    <name evidence="8" type="ORF">FSP39_021631</name>
</gene>
<evidence type="ECO:0000313" key="8">
    <source>
        <dbReference type="EMBL" id="KAK3103751.1"/>
    </source>
</evidence>
<evidence type="ECO:0000256" key="3">
    <source>
        <dbReference type="ARBA" id="ARBA00022737"/>
    </source>
</evidence>
<evidence type="ECO:0000259" key="7">
    <source>
        <dbReference type="PROSITE" id="PS50835"/>
    </source>
</evidence>